<dbReference type="Proteomes" id="UP000636110">
    <property type="component" value="Unassembled WGS sequence"/>
</dbReference>
<dbReference type="Pfam" id="PF25589">
    <property type="entry name" value="DUF7935"/>
    <property type="match status" value="1"/>
</dbReference>
<keyword evidence="3" id="KW-1185">Reference proteome</keyword>
<proteinExistence type="predicted"/>
<protein>
    <recommendedName>
        <fullName evidence="4">Band 7 domain-containing protein</fullName>
    </recommendedName>
</protein>
<keyword evidence="1" id="KW-0472">Membrane</keyword>
<reference evidence="2 3" key="1">
    <citation type="submission" date="2019-11" db="EMBL/GenBank/DDBJ databases">
        <title>Description of Pedobacter sp. LMG 31462T.</title>
        <authorList>
            <person name="Carlier A."/>
            <person name="Qi S."/>
            <person name="Vandamme P."/>
        </authorList>
    </citation>
    <scope>NUCLEOTIDE SEQUENCE [LARGE SCALE GENOMIC DNA]</scope>
    <source>
        <strain evidence="2 3">LMG 31462</strain>
    </source>
</reference>
<feature type="transmembrane region" description="Helical" evidence="1">
    <location>
        <begin position="6"/>
        <end position="28"/>
    </location>
</feature>
<name>A0ABR6F2U3_9SPHI</name>
<evidence type="ECO:0000256" key="1">
    <source>
        <dbReference type="SAM" id="Phobius"/>
    </source>
</evidence>
<gene>
    <name evidence="2" type="ORF">GM920_23420</name>
</gene>
<dbReference type="InterPro" id="IPR057695">
    <property type="entry name" value="DUF7935"/>
</dbReference>
<dbReference type="RefSeq" id="WP_182961842.1">
    <property type="nucleotide sequence ID" value="NZ_WNXC01000012.1"/>
</dbReference>
<accession>A0ABR6F2U3</accession>
<evidence type="ECO:0000313" key="3">
    <source>
        <dbReference type="Proteomes" id="UP000636110"/>
    </source>
</evidence>
<evidence type="ECO:0000313" key="2">
    <source>
        <dbReference type="EMBL" id="MBB2151862.1"/>
    </source>
</evidence>
<organism evidence="2 3">
    <name type="scientific">Pedobacter gandavensis</name>
    <dbReference type="NCBI Taxonomy" id="2679963"/>
    <lineage>
        <taxon>Bacteria</taxon>
        <taxon>Pseudomonadati</taxon>
        <taxon>Bacteroidota</taxon>
        <taxon>Sphingobacteriia</taxon>
        <taxon>Sphingobacteriales</taxon>
        <taxon>Sphingobacteriaceae</taxon>
        <taxon>Pedobacter</taxon>
    </lineage>
</organism>
<evidence type="ECO:0008006" key="4">
    <source>
        <dbReference type="Google" id="ProtNLM"/>
    </source>
</evidence>
<comment type="caution">
    <text evidence="2">The sequence shown here is derived from an EMBL/GenBank/DDBJ whole genome shotgun (WGS) entry which is preliminary data.</text>
</comment>
<keyword evidence="1" id="KW-0812">Transmembrane</keyword>
<sequence>MSIESLLIEVVPITVAGVVTISVGYYLIKNDIDKYFRLRFAAKKEEQSPIFSLRLQAHERLIVFVERINPANLFLRLYTPGISVKELQILVSNEIRAEYQHNVTQQLYVSERVWNVIRKLKDDTLAMVNHAVQGLPEQATGMDLSKKVLQHMTEIADNPYDLTLDLIKKDIHQLF</sequence>
<keyword evidence="1" id="KW-1133">Transmembrane helix</keyword>
<dbReference type="EMBL" id="WNXC01000012">
    <property type="protein sequence ID" value="MBB2151862.1"/>
    <property type="molecule type" value="Genomic_DNA"/>
</dbReference>